<dbReference type="RefSeq" id="WP_330929857.1">
    <property type="nucleotide sequence ID" value="NZ_CP119075.1"/>
</dbReference>
<dbReference type="Gene3D" id="1.10.357.10">
    <property type="entry name" value="Tetracycline Repressor, domain 2"/>
    <property type="match status" value="1"/>
</dbReference>
<dbReference type="PROSITE" id="PS50977">
    <property type="entry name" value="HTH_TETR_2"/>
    <property type="match status" value="1"/>
</dbReference>
<dbReference type="KEGG" id="slom:PXH66_15045"/>
<dbReference type="EMBL" id="CP119075">
    <property type="protein sequence ID" value="WED63650.1"/>
    <property type="molecule type" value="Genomic_DNA"/>
</dbReference>
<dbReference type="InterPro" id="IPR009057">
    <property type="entry name" value="Homeodomain-like_sf"/>
</dbReference>
<evidence type="ECO:0000256" key="4">
    <source>
        <dbReference type="PROSITE-ProRule" id="PRU00335"/>
    </source>
</evidence>
<evidence type="ECO:0000256" key="1">
    <source>
        <dbReference type="ARBA" id="ARBA00023015"/>
    </source>
</evidence>
<dbReference type="PANTHER" id="PTHR47506">
    <property type="entry name" value="TRANSCRIPTIONAL REGULATORY PROTEIN"/>
    <property type="match status" value="1"/>
</dbReference>
<evidence type="ECO:0000259" key="5">
    <source>
        <dbReference type="PROSITE" id="PS50977"/>
    </source>
</evidence>
<dbReference type="SUPFAM" id="SSF46689">
    <property type="entry name" value="Homeodomain-like"/>
    <property type="match status" value="1"/>
</dbReference>
<accession>A0AAF0CMW9</accession>
<evidence type="ECO:0000313" key="6">
    <source>
        <dbReference type="EMBL" id="WED63650.1"/>
    </source>
</evidence>
<dbReference type="GO" id="GO:0003677">
    <property type="term" value="F:DNA binding"/>
    <property type="evidence" value="ECO:0007669"/>
    <property type="project" value="UniProtKB-UniRule"/>
</dbReference>
<reference evidence="6" key="1">
    <citation type="submission" date="2023-03" db="EMBL/GenBank/DDBJ databases">
        <title>Lomoglobus Profundus gen. nov., sp. nov., a novel member of the phylum Verrucomicrobia, isolated from deep-marine sediment of South China Sea.</title>
        <authorList>
            <person name="Ahmad T."/>
            <person name="Ishaq S.E."/>
            <person name="Wang F."/>
        </authorList>
    </citation>
    <scope>NUCLEOTIDE SEQUENCE</scope>
    <source>
        <strain evidence="6">LMO-M01</strain>
    </source>
</reference>
<keyword evidence="1" id="KW-0805">Transcription regulation</keyword>
<evidence type="ECO:0000256" key="3">
    <source>
        <dbReference type="ARBA" id="ARBA00023163"/>
    </source>
</evidence>
<dbReference type="Pfam" id="PF16925">
    <property type="entry name" value="TetR_C_13"/>
    <property type="match status" value="1"/>
</dbReference>
<keyword evidence="3" id="KW-0804">Transcription</keyword>
<keyword evidence="2 4" id="KW-0238">DNA-binding</keyword>
<dbReference type="InterPro" id="IPR001647">
    <property type="entry name" value="HTH_TetR"/>
</dbReference>
<dbReference type="Proteomes" id="UP001218638">
    <property type="component" value="Chromosome"/>
</dbReference>
<feature type="DNA-binding region" description="H-T-H motif" evidence="4">
    <location>
        <begin position="28"/>
        <end position="47"/>
    </location>
</feature>
<protein>
    <submittedName>
        <fullName evidence="6">TetR/AcrR family transcriptional regulator</fullName>
    </submittedName>
</protein>
<name>A0AAF0CMW9_9BACT</name>
<dbReference type="AlphaFoldDB" id="A0AAF0CMW9"/>
<gene>
    <name evidence="6" type="ORF">PXH66_15045</name>
</gene>
<sequence>MGRPSDAKERLMTSAIDLIWEGSYGAVTIDDICRGADVRKGSFYYFFPGKAELAVAAIERMWEIKWKPFLDKNFSADLEPLERFTGYFQALVQNQKELFAEHGKVLGCPVASVGTEVSVCQAAVSDAIRDVITRKKRFYESAIRDAVAAGAIEPCDPAVKATALFCLIDGMMGQSRMMNDVSVFDNLTSMACDLLRFKTPVTA</sequence>
<evidence type="ECO:0000313" key="7">
    <source>
        <dbReference type="Proteomes" id="UP001218638"/>
    </source>
</evidence>
<dbReference type="InterPro" id="IPR011075">
    <property type="entry name" value="TetR_C"/>
</dbReference>
<evidence type="ECO:0000256" key="2">
    <source>
        <dbReference type="ARBA" id="ARBA00023125"/>
    </source>
</evidence>
<keyword evidence="7" id="KW-1185">Reference proteome</keyword>
<dbReference type="PANTHER" id="PTHR47506:SF1">
    <property type="entry name" value="HTH-TYPE TRANSCRIPTIONAL REGULATOR YJDC"/>
    <property type="match status" value="1"/>
</dbReference>
<feature type="domain" description="HTH tetR-type" evidence="5">
    <location>
        <begin position="5"/>
        <end position="65"/>
    </location>
</feature>
<dbReference type="Pfam" id="PF00440">
    <property type="entry name" value="TetR_N"/>
    <property type="match status" value="1"/>
</dbReference>
<dbReference type="InterPro" id="IPR036271">
    <property type="entry name" value="Tet_transcr_reg_TetR-rel_C_sf"/>
</dbReference>
<proteinExistence type="predicted"/>
<dbReference type="SUPFAM" id="SSF48498">
    <property type="entry name" value="Tetracyclin repressor-like, C-terminal domain"/>
    <property type="match status" value="1"/>
</dbReference>
<organism evidence="6 7">
    <name type="scientific">Synoicihabitans lomoniglobus</name>
    <dbReference type="NCBI Taxonomy" id="2909285"/>
    <lineage>
        <taxon>Bacteria</taxon>
        <taxon>Pseudomonadati</taxon>
        <taxon>Verrucomicrobiota</taxon>
        <taxon>Opitutia</taxon>
        <taxon>Opitutales</taxon>
        <taxon>Opitutaceae</taxon>
        <taxon>Synoicihabitans</taxon>
    </lineage>
</organism>